<dbReference type="InterPro" id="IPR027417">
    <property type="entry name" value="P-loop_NTPase"/>
</dbReference>
<evidence type="ECO:0000256" key="1">
    <source>
        <dbReference type="ARBA" id="ARBA00022741"/>
    </source>
</evidence>
<evidence type="ECO:0000313" key="7">
    <source>
        <dbReference type="Proteomes" id="UP000306509"/>
    </source>
</evidence>
<dbReference type="OrthoDB" id="9811338at2"/>
<feature type="domain" description="G" evidence="3">
    <location>
        <begin position="13"/>
        <end position="128"/>
    </location>
</feature>
<dbReference type="EMBL" id="QGQD01000120">
    <property type="protein sequence ID" value="TLC97490.1"/>
    <property type="molecule type" value="Genomic_DNA"/>
</dbReference>
<dbReference type="InterPro" id="IPR041606">
    <property type="entry name" value="HydF_dimer"/>
</dbReference>
<feature type="domain" description="Hydrogen maturase F tetramerization" evidence="5">
    <location>
        <begin position="280"/>
        <end position="396"/>
    </location>
</feature>
<dbReference type="RefSeq" id="WP_070041139.1">
    <property type="nucleotide sequence ID" value="NZ_CABMJZ010000053.1"/>
</dbReference>
<dbReference type="Pfam" id="PF01926">
    <property type="entry name" value="MMR_HSR1"/>
    <property type="match status" value="1"/>
</dbReference>
<evidence type="ECO:0000313" key="6">
    <source>
        <dbReference type="EMBL" id="TLC97490.1"/>
    </source>
</evidence>
<evidence type="ECO:0000259" key="3">
    <source>
        <dbReference type="Pfam" id="PF01926"/>
    </source>
</evidence>
<dbReference type="Gene3D" id="3.40.50.11410">
    <property type="match status" value="1"/>
</dbReference>
<dbReference type="InterPro" id="IPR023873">
    <property type="entry name" value="FeFe-hyd_GTPase_HydF"/>
</dbReference>
<dbReference type="NCBIfam" id="TIGR03918">
    <property type="entry name" value="GTP_HydF"/>
    <property type="match status" value="1"/>
</dbReference>
<keyword evidence="2" id="KW-0342">GTP-binding</keyword>
<feature type="domain" description="Hydrogen maturase F dimerization" evidence="4">
    <location>
        <begin position="178"/>
        <end position="276"/>
    </location>
</feature>
<name>A0A4U8PYV1_9FIRM</name>
<evidence type="ECO:0000259" key="5">
    <source>
        <dbReference type="Pfam" id="PF18133"/>
    </source>
</evidence>
<accession>A0A4U8PYV1</accession>
<dbReference type="STRING" id="180332.GCA_000797495_03235"/>
<dbReference type="InterPro" id="IPR005225">
    <property type="entry name" value="Small_GTP-bd"/>
</dbReference>
<keyword evidence="1" id="KW-0547">Nucleotide-binding</keyword>
<gene>
    <name evidence="6" type="primary">der_2</name>
    <name evidence="6" type="ORF">DSM106044_05691</name>
</gene>
<dbReference type="InterPro" id="IPR006073">
    <property type="entry name" value="GTP-bd"/>
</dbReference>
<keyword evidence="7" id="KW-1185">Reference proteome</keyword>
<dbReference type="GO" id="GO:0030488">
    <property type="term" value="P:tRNA methylation"/>
    <property type="evidence" value="ECO:0007669"/>
    <property type="project" value="TreeGrafter"/>
</dbReference>
<dbReference type="NCBIfam" id="TIGR00231">
    <property type="entry name" value="small_GTP"/>
    <property type="match status" value="1"/>
</dbReference>
<dbReference type="InterPro" id="IPR040644">
    <property type="entry name" value="HydF_tetramer"/>
</dbReference>
<evidence type="ECO:0000256" key="2">
    <source>
        <dbReference type="ARBA" id="ARBA00023134"/>
    </source>
</evidence>
<dbReference type="Pfam" id="PF18133">
    <property type="entry name" value="HydF_tetramer"/>
    <property type="match status" value="1"/>
</dbReference>
<dbReference type="SUPFAM" id="SSF52540">
    <property type="entry name" value="P-loop containing nucleoside triphosphate hydrolases"/>
    <property type="match status" value="1"/>
</dbReference>
<sequence length="405" mass="44330">MGLNSTPSADRVHIGIFGRRNAGKSSVINGITGQSLAIVSDVKGTTTDPVSKAMELLPLGPVVMIDTPGIDDEGELGALRVQKSYQVLNKTDIAVLVVDASLGMTSQDYALVKKIEEKQIAYVVVFNKSESLSEDEINKLCLGLPNYIAVSAVTGQNIYKLKELIASQAPHDKPEIPIVQDLLDPLDMVVLVVPVDKAAPKGRLILPQQQTIRDILEARASALVVQDVDLAKTLKKLAQPPKLVITDSQAFKQADKETPRDILLTSFSILFARHKGNLKTLVEGVAALENLKDGDTILISEGCTHHRQCNDIGTVKIPAWLKEYTKAAINLEFTSGVEFPSDLSKYKLIIHCGGCTLNEREMKYRIQCAKDANVPITNYGMFIAQVQGILKRSLEIFPFIYEKIN</sequence>
<dbReference type="Pfam" id="PF18128">
    <property type="entry name" value="HydF_dimer"/>
    <property type="match status" value="1"/>
</dbReference>
<comment type="caution">
    <text evidence="6">The sequence shown here is derived from an EMBL/GenBank/DDBJ whole genome shotgun (WGS) entry which is preliminary data.</text>
</comment>
<dbReference type="AlphaFoldDB" id="A0A4U8PYV1"/>
<dbReference type="PANTHER" id="PTHR42714">
    <property type="entry name" value="TRNA MODIFICATION GTPASE GTPBP3"/>
    <property type="match status" value="1"/>
</dbReference>
<protein>
    <submittedName>
        <fullName evidence="6">GTP-binding protein EngA</fullName>
    </submittedName>
</protein>
<evidence type="ECO:0000259" key="4">
    <source>
        <dbReference type="Pfam" id="PF18128"/>
    </source>
</evidence>
<dbReference type="Proteomes" id="UP000306509">
    <property type="component" value="Unassembled WGS sequence"/>
</dbReference>
<dbReference type="CDD" id="cd00880">
    <property type="entry name" value="Era_like"/>
    <property type="match status" value="1"/>
</dbReference>
<dbReference type="PANTHER" id="PTHR42714:SF6">
    <property type="entry name" value="TRANSLATION INITIATION FACTOR IF-2"/>
    <property type="match status" value="1"/>
</dbReference>
<dbReference type="GO" id="GO:0005525">
    <property type="term" value="F:GTP binding"/>
    <property type="evidence" value="ECO:0007669"/>
    <property type="project" value="UniProtKB-KW"/>
</dbReference>
<organism evidence="6 7">
    <name type="scientific">Robinsoniella peoriensis</name>
    <dbReference type="NCBI Taxonomy" id="180332"/>
    <lineage>
        <taxon>Bacteria</taxon>
        <taxon>Bacillati</taxon>
        <taxon>Bacillota</taxon>
        <taxon>Clostridia</taxon>
        <taxon>Lachnospirales</taxon>
        <taxon>Lachnospiraceae</taxon>
        <taxon>Robinsoniella</taxon>
    </lineage>
</organism>
<dbReference type="GO" id="GO:0005737">
    <property type="term" value="C:cytoplasm"/>
    <property type="evidence" value="ECO:0007669"/>
    <property type="project" value="TreeGrafter"/>
</dbReference>
<dbReference type="Gene3D" id="3.40.50.300">
    <property type="entry name" value="P-loop containing nucleotide triphosphate hydrolases"/>
    <property type="match status" value="1"/>
</dbReference>
<proteinExistence type="predicted"/>
<dbReference type="GO" id="GO:0002098">
    <property type="term" value="P:tRNA wobble uridine modification"/>
    <property type="evidence" value="ECO:0007669"/>
    <property type="project" value="TreeGrafter"/>
</dbReference>
<dbReference type="Gene3D" id="3.40.50.11420">
    <property type="match status" value="1"/>
</dbReference>
<reference evidence="6 7" key="1">
    <citation type="journal article" date="2019" name="Anaerobe">
        <title>Detection of Robinsoniella peoriensis in multiple bone samples of a trauma patient.</title>
        <authorList>
            <person name="Schrottner P."/>
            <person name="Hartwich K."/>
            <person name="Bunk B."/>
            <person name="Schober I."/>
            <person name="Helbig S."/>
            <person name="Rudolph W.W."/>
            <person name="Gunzer F."/>
        </authorList>
    </citation>
    <scope>NUCLEOTIDE SEQUENCE [LARGE SCALE GENOMIC DNA]</scope>
    <source>
        <strain evidence="6 7">DSM 106044</strain>
    </source>
</reference>